<name>A0ABP7ZR72_9SPHI</name>
<evidence type="ECO:0000256" key="1">
    <source>
        <dbReference type="SAM" id="Phobius"/>
    </source>
</evidence>
<feature type="transmembrane region" description="Helical" evidence="1">
    <location>
        <begin position="162"/>
        <end position="183"/>
    </location>
</feature>
<dbReference type="EMBL" id="BAAAZK010000002">
    <property type="protein sequence ID" value="GAA4168529.1"/>
    <property type="molecule type" value="Genomic_DNA"/>
</dbReference>
<comment type="caution">
    <text evidence="2">The sequence shown here is derived from an EMBL/GenBank/DDBJ whole genome shotgun (WGS) entry which is preliminary data.</text>
</comment>
<accession>A0ABP7ZR72</accession>
<evidence type="ECO:0000313" key="2">
    <source>
        <dbReference type="EMBL" id="GAA4168529.1"/>
    </source>
</evidence>
<keyword evidence="1" id="KW-0812">Transmembrane</keyword>
<sequence>MDNKPKTDFMGGIAGVFKPLMILLVGLFFVGKSIKEDYDKYHKIYEQVPITALDRMQSDEFELTGFKIKEAQLNGKKSGGIDLYVDDKESESNVTVIVDDIGYFLEDYHSKNKIIVKKFEGVHQGSPNEVKEYIATYGVNNSNHKPTKILIYEEYFRWKSVLGIYALFAIGILFIVFILLARIRVY</sequence>
<evidence type="ECO:0008006" key="4">
    <source>
        <dbReference type="Google" id="ProtNLM"/>
    </source>
</evidence>
<dbReference type="Proteomes" id="UP001500167">
    <property type="component" value="Unassembled WGS sequence"/>
</dbReference>
<gene>
    <name evidence="2" type="ORF">GCM10022218_03570</name>
</gene>
<evidence type="ECO:0000313" key="3">
    <source>
        <dbReference type="Proteomes" id="UP001500167"/>
    </source>
</evidence>
<protein>
    <recommendedName>
        <fullName evidence="4">DUF3592 domain-containing protein</fullName>
    </recommendedName>
</protein>
<keyword evidence="1" id="KW-1133">Transmembrane helix</keyword>
<organism evidence="2 3">
    <name type="scientific">Sphingobacterium ginsenosidimutans</name>
    <dbReference type="NCBI Taxonomy" id="687845"/>
    <lineage>
        <taxon>Bacteria</taxon>
        <taxon>Pseudomonadati</taxon>
        <taxon>Bacteroidota</taxon>
        <taxon>Sphingobacteriia</taxon>
        <taxon>Sphingobacteriales</taxon>
        <taxon>Sphingobacteriaceae</taxon>
        <taxon>Sphingobacterium</taxon>
    </lineage>
</organism>
<proteinExistence type="predicted"/>
<keyword evidence="3" id="KW-1185">Reference proteome</keyword>
<feature type="transmembrane region" description="Helical" evidence="1">
    <location>
        <begin position="12"/>
        <end position="30"/>
    </location>
</feature>
<keyword evidence="1" id="KW-0472">Membrane</keyword>
<reference evidence="3" key="1">
    <citation type="journal article" date="2019" name="Int. J. Syst. Evol. Microbiol.">
        <title>The Global Catalogue of Microorganisms (GCM) 10K type strain sequencing project: providing services to taxonomists for standard genome sequencing and annotation.</title>
        <authorList>
            <consortium name="The Broad Institute Genomics Platform"/>
            <consortium name="The Broad Institute Genome Sequencing Center for Infectious Disease"/>
            <person name="Wu L."/>
            <person name="Ma J."/>
        </authorList>
    </citation>
    <scope>NUCLEOTIDE SEQUENCE [LARGE SCALE GENOMIC DNA]</scope>
    <source>
        <strain evidence="3">JCM 16722</strain>
    </source>
</reference>